<feature type="transmembrane region" description="Helical" evidence="1">
    <location>
        <begin position="170"/>
        <end position="189"/>
    </location>
</feature>
<name>A0A2A4X6T8_UNCAE</name>
<reference evidence="3" key="1">
    <citation type="submission" date="2017-08" db="EMBL/GenBank/DDBJ databases">
        <title>A dynamic microbial community with high functional redundancy inhabits the cold, oxic subseafloor aquifer.</title>
        <authorList>
            <person name="Tully B.J."/>
            <person name="Wheat C.G."/>
            <person name="Glazer B.T."/>
            <person name="Huber J.A."/>
        </authorList>
    </citation>
    <scope>NUCLEOTIDE SEQUENCE [LARGE SCALE GENOMIC DNA]</scope>
</reference>
<accession>A0A2A4X6T8</accession>
<evidence type="ECO:0000313" key="3">
    <source>
        <dbReference type="Proteomes" id="UP000218775"/>
    </source>
</evidence>
<protein>
    <submittedName>
        <fullName evidence="2">Uncharacterized protein</fullName>
    </submittedName>
</protein>
<dbReference type="Proteomes" id="UP000218775">
    <property type="component" value="Unassembled WGS sequence"/>
</dbReference>
<keyword evidence="1" id="KW-0812">Transmembrane</keyword>
<evidence type="ECO:0000256" key="1">
    <source>
        <dbReference type="SAM" id="Phobius"/>
    </source>
</evidence>
<proteinExistence type="predicted"/>
<evidence type="ECO:0000313" key="2">
    <source>
        <dbReference type="EMBL" id="PCI78382.1"/>
    </source>
</evidence>
<dbReference type="EMBL" id="NVUK01000006">
    <property type="protein sequence ID" value="PCI78382.1"/>
    <property type="molecule type" value="Genomic_DNA"/>
</dbReference>
<comment type="caution">
    <text evidence="2">The sequence shown here is derived from an EMBL/GenBank/DDBJ whole genome shotgun (WGS) entry which is preliminary data.</text>
</comment>
<organism evidence="2 3">
    <name type="scientific">Aerophobetes bacterium</name>
    <dbReference type="NCBI Taxonomy" id="2030807"/>
    <lineage>
        <taxon>Bacteria</taxon>
        <taxon>Candidatus Aerophobota</taxon>
    </lineage>
</organism>
<gene>
    <name evidence="2" type="ORF">COB21_00680</name>
</gene>
<keyword evidence="1" id="KW-0472">Membrane</keyword>
<sequence>MIGIKDFVSRGAEAVLAEAKANPFGSGMFFTSTFVPFNSNIAPMAKVLVDAGQALMTWETCNKLATKVFAGFESMYEHSNYSLDAVVIWLKNEENQEVLLKTAKGVVELALVFYCPGSRGLKALKTVVSFAVDAFFQRKESAFLRTVYEGRVMEVWQGERGCVKMLEKGAYFVGCVAYAAFTSCLVVTHTQLFTVLDSKKIGAFGGMCMALKWNTLYFLALHKRVNKLSCSS</sequence>
<keyword evidence="1" id="KW-1133">Transmembrane helix</keyword>
<dbReference type="AlphaFoldDB" id="A0A2A4X6T8"/>
<feature type="transmembrane region" description="Helical" evidence="1">
    <location>
        <begin position="201"/>
        <end position="221"/>
    </location>
</feature>